<dbReference type="PANTHER" id="PTHR30572">
    <property type="entry name" value="MEMBRANE COMPONENT OF TRANSPORTER-RELATED"/>
    <property type="match status" value="1"/>
</dbReference>
<keyword evidence="4 7" id="KW-1133">Transmembrane helix</keyword>
<feature type="transmembrane region" description="Helical" evidence="7">
    <location>
        <begin position="320"/>
        <end position="349"/>
    </location>
</feature>
<evidence type="ECO:0000256" key="3">
    <source>
        <dbReference type="ARBA" id="ARBA00022692"/>
    </source>
</evidence>
<dbReference type="GO" id="GO:0022857">
    <property type="term" value="F:transmembrane transporter activity"/>
    <property type="evidence" value="ECO:0007669"/>
    <property type="project" value="TreeGrafter"/>
</dbReference>
<evidence type="ECO:0000256" key="6">
    <source>
        <dbReference type="ARBA" id="ARBA00038076"/>
    </source>
</evidence>
<comment type="caution">
    <text evidence="10">The sequence shown here is derived from an EMBL/GenBank/DDBJ whole genome shotgun (WGS) entry which is preliminary data.</text>
</comment>
<accession>A0A177NVK4</accession>
<feature type="transmembrane region" description="Helical" evidence="7">
    <location>
        <begin position="361"/>
        <end position="385"/>
    </location>
</feature>
<evidence type="ECO:0000259" key="9">
    <source>
        <dbReference type="Pfam" id="PF12704"/>
    </source>
</evidence>
<feature type="transmembrane region" description="Helical" evidence="7">
    <location>
        <begin position="268"/>
        <end position="299"/>
    </location>
</feature>
<dbReference type="STRING" id="702114.A1355_22970"/>
<gene>
    <name evidence="10" type="ORF">A1355_22970</name>
</gene>
<feature type="domain" description="ABC3 transporter permease C-terminal" evidence="8">
    <location>
        <begin position="279"/>
        <end position="392"/>
    </location>
</feature>
<organism evidence="10 11">
    <name type="scientific">Methylomonas koyamae</name>
    <dbReference type="NCBI Taxonomy" id="702114"/>
    <lineage>
        <taxon>Bacteria</taxon>
        <taxon>Pseudomonadati</taxon>
        <taxon>Pseudomonadota</taxon>
        <taxon>Gammaproteobacteria</taxon>
        <taxon>Methylococcales</taxon>
        <taxon>Methylococcaceae</taxon>
        <taxon>Methylomonas</taxon>
    </lineage>
</organism>
<dbReference type="InterPro" id="IPR050250">
    <property type="entry name" value="Macrolide_Exporter_MacB"/>
</dbReference>
<evidence type="ECO:0000313" key="11">
    <source>
        <dbReference type="Proteomes" id="UP000077628"/>
    </source>
</evidence>
<protein>
    <submittedName>
        <fullName evidence="10">Peptide ABC transporter permease</fullName>
    </submittedName>
</protein>
<dbReference type="AlphaFoldDB" id="A0A177NVK4"/>
<comment type="similarity">
    <text evidence="6">Belongs to the ABC-4 integral membrane protein family.</text>
</comment>
<evidence type="ECO:0000256" key="2">
    <source>
        <dbReference type="ARBA" id="ARBA00022475"/>
    </source>
</evidence>
<dbReference type="Pfam" id="PF02687">
    <property type="entry name" value="FtsX"/>
    <property type="match status" value="1"/>
</dbReference>
<evidence type="ECO:0000256" key="7">
    <source>
        <dbReference type="SAM" id="Phobius"/>
    </source>
</evidence>
<evidence type="ECO:0000256" key="4">
    <source>
        <dbReference type="ARBA" id="ARBA00022989"/>
    </source>
</evidence>
<dbReference type="GO" id="GO:0005886">
    <property type="term" value="C:plasma membrane"/>
    <property type="evidence" value="ECO:0007669"/>
    <property type="project" value="UniProtKB-SubCell"/>
</dbReference>
<feature type="domain" description="MacB-like periplasmic core" evidence="9">
    <location>
        <begin position="21"/>
        <end position="242"/>
    </location>
</feature>
<keyword evidence="5 7" id="KW-0472">Membrane</keyword>
<keyword evidence="2" id="KW-1003">Cell membrane</keyword>
<evidence type="ECO:0000259" key="8">
    <source>
        <dbReference type="Pfam" id="PF02687"/>
    </source>
</evidence>
<dbReference type="Proteomes" id="UP000077628">
    <property type="component" value="Unassembled WGS sequence"/>
</dbReference>
<keyword evidence="3 7" id="KW-0812">Transmembrane</keyword>
<keyword evidence="11" id="KW-1185">Reference proteome</keyword>
<reference evidence="11" key="1">
    <citation type="submission" date="2016-03" db="EMBL/GenBank/DDBJ databases">
        <authorList>
            <person name="Heylen K."/>
            <person name="De Vos P."/>
            <person name="Vekeman B."/>
        </authorList>
    </citation>
    <scope>NUCLEOTIDE SEQUENCE [LARGE SCALE GENOMIC DNA]</scope>
    <source>
        <strain evidence="11">R-45383</strain>
    </source>
</reference>
<dbReference type="OrthoDB" id="9770036at2"/>
<evidence type="ECO:0000256" key="5">
    <source>
        <dbReference type="ARBA" id="ARBA00023136"/>
    </source>
</evidence>
<dbReference type="InterPro" id="IPR025857">
    <property type="entry name" value="MacB_PCD"/>
</dbReference>
<evidence type="ECO:0000313" key="10">
    <source>
        <dbReference type="EMBL" id="OAI21852.1"/>
    </source>
</evidence>
<proteinExistence type="inferred from homology"/>
<dbReference type="RefSeq" id="WP_064026736.1">
    <property type="nucleotide sequence ID" value="NZ_LUUK01000090.1"/>
</dbReference>
<sequence>MSWLDTLMLARTSVFSHKQRSLLTALGLIIGIAAVVILTAIGQGIHRFVLAEFTQFGTHLLAVFPGKTTTFGLSGATISTVRPLSVADAVSLGRPDNVVAAMPLVQGNARIEAGNRQRRANVFGVGAALPQVWQLGVASGRFLPDSADHASRAFAVLGSKVYRELYGRSSPLGQRLRIGNDRFRIVGVMEAKGQMLGFDLDDTVFVAADKAMEMFDRQSLMEIDLLYSGEVSVATVEQAIKRRLIARHGSEDFTLVSQNQMLEKMDSVLGVLTMAVGALGGISLLVGSVGILTIMTIAVSERVGEIGLLRAIGAERRTVFRLFLSEALLLSMSGGLGGLAVGVGVVLAVRTLLPGLPVELAWGYLISAFFLSLAIGVAAGVVPAIRAARLNPLRALRTE</sequence>
<dbReference type="PANTHER" id="PTHR30572:SF4">
    <property type="entry name" value="ABC TRANSPORTER PERMEASE YTRF"/>
    <property type="match status" value="1"/>
</dbReference>
<dbReference type="EMBL" id="LUUK01000090">
    <property type="protein sequence ID" value="OAI21852.1"/>
    <property type="molecule type" value="Genomic_DNA"/>
</dbReference>
<comment type="subcellular location">
    <subcellularLocation>
        <location evidence="1">Cell membrane</location>
        <topology evidence="1">Multi-pass membrane protein</topology>
    </subcellularLocation>
</comment>
<feature type="transmembrane region" description="Helical" evidence="7">
    <location>
        <begin position="21"/>
        <end position="41"/>
    </location>
</feature>
<dbReference type="Pfam" id="PF12704">
    <property type="entry name" value="MacB_PCD"/>
    <property type="match status" value="1"/>
</dbReference>
<evidence type="ECO:0000256" key="1">
    <source>
        <dbReference type="ARBA" id="ARBA00004651"/>
    </source>
</evidence>
<name>A0A177NVK4_9GAMM</name>
<dbReference type="InterPro" id="IPR003838">
    <property type="entry name" value="ABC3_permease_C"/>
</dbReference>